<dbReference type="EMBL" id="CP003682">
    <property type="protein sequence ID" value="AFP65673.1"/>
    <property type="molecule type" value="Genomic_DNA"/>
</dbReference>
<geneLocation type="nucleomorph" evidence="1"/>
<accession>J7G8U6</accession>
<dbReference type="Proteomes" id="UP000243348">
    <property type="component" value="Nucleomorph 3"/>
</dbReference>
<proteinExistence type="predicted"/>
<dbReference type="InterPro" id="IPR036224">
    <property type="entry name" value="GINS_bundle-like_dom_sf"/>
</dbReference>
<dbReference type="InterPro" id="IPR005339">
    <property type="entry name" value="GINS_Psf1"/>
</dbReference>
<dbReference type="Gene3D" id="1.20.58.1030">
    <property type="match status" value="1"/>
</dbReference>
<dbReference type="PANTHER" id="PTHR12914:SF2">
    <property type="entry name" value="DNA REPLICATION COMPLEX GINS PROTEIN PSF1"/>
    <property type="match status" value="1"/>
</dbReference>
<evidence type="ECO:0000313" key="1">
    <source>
        <dbReference type="EMBL" id="AFP65673.1"/>
    </source>
</evidence>
<dbReference type="SUPFAM" id="SSF158573">
    <property type="entry name" value="GINS helical bundle-like"/>
    <property type="match status" value="1"/>
</dbReference>
<organism evidence="1 2">
    <name type="scientific">Chroomonas mesostigmatica CCMP1168</name>
    <dbReference type="NCBI Taxonomy" id="1195612"/>
    <lineage>
        <taxon>Eukaryota</taxon>
        <taxon>Cryptophyceae</taxon>
        <taxon>Pyrenomonadales</taxon>
        <taxon>Chroomonadaceae</taxon>
        <taxon>Chroomonas</taxon>
    </lineage>
</organism>
<dbReference type="PANTHER" id="PTHR12914">
    <property type="entry name" value="PARTNER OF SLD5"/>
    <property type="match status" value="1"/>
</dbReference>
<protein>
    <submittedName>
        <fullName evidence="1">Uncharacterized protein</fullName>
    </submittedName>
</protein>
<keyword evidence="1" id="KW-0542">Nucleomorph</keyword>
<sequence>MKYGIKSMFLLKKFSAALSIEIFNISGVVEVLLEIKKVIGELIEILERSKFKNIIWRNNPIISSILLIKKKSIEKNFRSLALYLSYRIKHIKILYWNNYFLFSKRDLKKYITHNEIIFAGKYNEILKSFIKTLKLSLFESKTTTYINFFVEIESKENIIYVKSKKKRFFLEKNSIYFLKCSEIDKMIQSKILLKFTNKS</sequence>
<gene>
    <name evidence="1" type="ORF">CMESO_529</name>
</gene>
<dbReference type="AlphaFoldDB" id="J7G8U6"/>
<dbReference type="GO" id="GO:1902983">
    <property type="term" value="P:DNA strand elongation involved in mitotic DNA replication"/>
    <property type="evidence" value="ECO:0007669"/>
    <property type="project" value="TreeGrafter"/>
</dbReference>
<reference evidence="1 2" key="1">
    <citation type="journal article" date="2012" name="Genome Biol. Evol.">
        <title>Nucleomorph genome sequence of the cryptophyte alga Chroomonas mesostigmatica CCMP1168 reveals lineage-specific gene loss and genome complexity.</title>
        <authorList>
            <person name="Moore C.E."/>
            <person name="Curtis B."/>
            <person name="Mills T."/>
            <person name="Tanifuji G."/>
            <person name="Archibald J.M."/>
        </authorList>
    </citation>
    <scope>NUCLEOTIDE SEQUENCE [LARGE SCALE GENOMIC DNA]</scope>
    <source>
        <strain evidence="1 2">CCMP1168</strain>
    </source>
</reference>
<evidence type="ECO:0000313" key="2">
    <source>
        <dbReference type="Proteomes" id="UP000243348"/>
    </source>
</evidence>
<dbReference type="GO" id="GO:0000811">
    <property type="term" value="C:GINS complex"/>
    <property type="evidence" value="ECO:0007669"/>
    <property type="project" value="InterPro"/>
</dbReference>
<name>J7G8U6_9CRYP</name>